<reference evidence="3" key="1">
    <citation type="submission" date="2021-02" db="EMBL/GenBank/DDBJ databases">
        <authorList>
            <person name="Palmer J.M."/>
        </authorList>
    </citation>
    <scope>NUCLEOTIDE SEQUENCE</scope>
    <source>
        <strain evidence="3">SCRP23</strain>
    </source>
</reference>
<dbReference type="OrthoDB" id="671439at2759"/>
<dbReference type="PANTHER" id="PTHR31642">
    <property type="entry name" value="TRICHOTHECENE 3-O-ACETYLTRANSFERASE"/>
    <property type="match status" value="1"/>
</dbReference>
<dbReference type="Proteomes" id="UP000693981">
    <property type="component" value="Unassembled WGS sequence"/>
</dbReference>
<dbReference type="InterPro" id="IPR050317">
    <property type="entry name" value="Plant_Fungal_Acyltransferase"/>
</dbReference>
<dbReference type="GO" id="GO:0016747">
    <property type="term" value="F:acyltransferase activity, transferring groups other than amino-acyl groups"/>
    <property type="evidence" value="ECO:0007669"/>
    <property type="project" value="TreeGrafter"/>
</dbReference>
<evidence type="ECO:0000313" key="3">
    <source>
        <dbReference type="EMBL" id="KAG7384175.1"/>
    </source>
</evidence>
<evidence type="ECO:0000313" key="4">
    <source>
        <dbReference type="Proteomes" id="UP000693981"/>
    </source>
</evidence>
<feature type="region of interest" description="Disordered" evidence="2">
    <location>
        <begin position="1"/>
        <end position="20"/>
    </location>
</feature>
<dbReference type="PANTHER" id="PTHR31642:SF310">
    <property type="entry name" value="FATTY ALCOHOL:CAFFEOYL-COA ACYLTRANSFERASE"/>
    <property type="match status" value="1"/>
</dbReference>
<feature type="region of interest" description="Disordered" evidence="2">
    <location>
        <begin position="221"/>
        <end position="243"/>
    </location>
</feature>
<accession>A0A8T1VS55</accession>
<comment type="caution">
    <text evidence="3">The sequence shown here is derived from an EMBL/GenBank/DDBJ whole genome shotgun (WGS) entry which is preliminary data.</text>
</comment>
<dbReference type="AlphaFoldDB" id="A0A8T1VS55"/>
<proteinExistence type="predicted"/>
<name>A0A8T1VS55_9STRA</name>
<evidence type="ECO:0000256" key="2">
    <source>
        <dbReference type="SAM" id="MobiDB-lite"/>
    </source>
</evidence>
<organism evidence="3 4">
    <name type="scientific">Phytophthora boehmeriae</name>
    <dbReference type="NCBI Taxonomy" id="109152"/>
    <lineage>
        <taxon>Eukaryota</taxon>
        <taxon>Sar</taxon>
        <taxon>Stramenopiles</taxon>
        <taxon>Oomycota</taxon>
        <taxon>Peronosporomycetes</taxon>
        <taxon>Peronosporales</taxon>
        <taxon>Peronosporaceae</taxon>
        <taxon>Phytophthora</taxon>
    </lineage>
</organism>
<sequence length="474" mass="52046">MPPTQSEDLGSPIDELRNGNGLKDSTIEEFFQPLSLMDAMMHKLGVMLLYIFPPPSADSAVYDLDKLQRTFVTLVAEDYPILIGEMYIDSKTGVVSVKRTPETRKQGVHSIRFEKNAASSMTTESATESLSWELMPTTRGPTELICVKATLLSDGGLVIGLDTSHSLFDGEAAFTFMKVWGQHYNGVNEDERLKINHDRHLLMGTGSPSQRKHPEFQIVSAAPVQDSSKLETPPVPPPTKQRRFHFSPAMMKKIKETASSASSGTAKSSYVSTIDTITALFTVLISKARGHGKDVKLTTAVNARARLDPPLPKNYAGNVIFSALSSHPNSELQSEIECAGSVSPATLGSVSRRIRASILESDGAYLQDAINFLAEQSNLSVIQPSTNFFFGPDLMFTSWVRTGMYDAEFQGMHPRFVSIPLLPFDGFVVISEAPEHIGGVDVLVHLEATAMRKLKNLFARVPFLHDDQTPRSTL</sequence>
<protein>
    <recommendedName>
        <fullName evidence="5">Transferase</fullName>
    </recommendedName>
</protein>
<gene>
    <name evidence="3" type="ORF">PHYBOEH_009632</name>
</gene>
<evidence type="ECO:0000256" key="1">
    <source>
        <dbReference type="ARBA" id="ARBA00022679"/>
    </source>
</evidence>
<evidence type="ECO:0008006" key="5">
    <source>
        <dbReference type="Google" id="ProtNLM"/>
    </source>
</evidence>
<dbReference type="Pfam" id="PF02458">
    <property type="entry name" value="Transferase"/>
    <property type="match status" value="1"/>
</dbReference>
<dbReference type="EMBL" id="JAGDFL010000610">
    <property type="protein sequence ID" value="KAG7384175.1"/>
    <property type="molecule type" value="Genomic_DNA"/>
</dbReference>
<keyword evidence="1" id="KW-0808">Transferase</keyword>
<keyword evidence="4" id="KW-1185">Reference proteome</keyword>